<comment type="caution">
    <text evidence="2">The sequence shown here is derived from an EMBL/GenBank/DDBJ whole genome shotgun (WGS) entry which is preliminary data.</text>
</comment>
<keyword evidence="3" id="KW-1185">Reference proteome</keyword>
<gene>
    <name evidence="2" type="ORF">I5M27_08250</name>
</gene>
<evidence type="ECO:0000313" key="2">
    <source>
        <dbReference type="EMBL" id="MBK0402976.1"/>
    </source>
</evidence>
<dbReference type="PANTHER" id="PTHR34387:SF1">
    <property type="entry name" value="PERIPLASMIC IMMUNOGENIC PROTEIN"/>
    <property type="match status" value="1"/>
</dbReference>
<protein>
    <submittedName>
        <fullName evidence="2">SIMPL domain-containing protein</fullName>
    </submittedName>
</protein>
<reference evidence="2 3" key="1">
    <citation type="submission" date="2020-12" db="EMBL/GenBank/DDBJ databases">
        <title>Bacterial novel species Adhaeribacter sp. BT258 isolated from soil.</title>
        <authorList>
            <person name="Jung H.-Y."/>
        </authorList>
    </citation>
    <scope>NUCLEOTIDE SEQUENCE [LARGE SCALE GENOMIC DNA]</scope>
    <source>
        <strain evidence="2 3">BT258</strain>
    </source>
</reference>
<dbReference type="Gene3D" id="3.30.110.170">
    <property type="entry name" value="Protein of unknown function (DUF541), domain 1"/>
    <property type="match status" value="1"/>
</dbReference>
<dbReference type="InterPro" id="IPR007497">
    <property type="entry name" value="SIMPL/DUF541"/>
</dbReference>
<feature type="signal peptide" evidence="1">
    <location>
        <begin position="1"/>
        <end position="20"/>
    </location>
</feature>
<organism evidence="2 3">
    <name type="scientific">Adhaeribacter terrigena</name>
    <dbReference type="NCBI Taxonomy" id="2793070"/>
    <lineage>
        <taxon>Bacteria</taxon>
        <taxon>Pseudomonadati</taxon>
        <taxon>Bacteroidota</taxon>
        <taxon>Cytophagia</taxon>
        <taxon>Cytophagales</taxon>
        <taxon>Hymenobacteraceae</taxon>
        <taxon>Adhaeribacter</taxon>
    </lineage>
</organism>
<dbReference type="Pfam" id="PF04402">
    <property type="entry name" value="SIMPL"/>
    <property type="match status" value="1"/>
</dbReference>
<name>A0ABS1C0P6_9BACT</name>
<proteinExistence type="predicted"/>
<dbReference type="EMBL" id="JAEHFX010000003">
    <property type="protein sequence ID" value="MBK0402976.1"/>
    <property type="molecule type" value="Genomic_DNA"/>
</dbReference>
<dbReference type="PANTHER" id="PTHR34387">
    <property type="entry name" value="SLR1258 PROTEIN"/>
    <property type="match status" value="1"/>
</dbReference>
<dbReference type="InterPro" id="IPR052022">
    <property type="entry name" value="26kDa_periplasmic_antigen"/>
</dbReference>
<dbReference type="RefSeq" id="WP_200505722.1">
    <property type="nucleotide sequence ID" value="NZ_JAEHFX010000003.1"/>
</dbReference>
<evidence type="ECO:0000256" key="1">
    <source>
        <dbReference type="SAM" id="SignalP"/>
    </source>
</evidence>
<feature type="chain" id="PRO_5046856869" evidence="1">
    <location>
        <begin position="21"/>
        <end position="244"/>
    </location>
</feature>
<dbReference type="Proteomes" id="UP000644147">
    <property type="component" value="Unassembled WGS sequence"/>
</dbReference>
<evidence type="ECO:0000313" key="3">
    <source>
        <dbReference type="Proteomes" id="UP000644147"/>
    </source>
</evidence>
<dbReference type="Gene3D" id="3.30.70.2970">
    <property type="entry name" value="Protein of unknown function (DUF541), domain 2"/>
    <property type="match status" value="1"/>
</dbReference>
<keyword evidence="1" id="KW-0732">Signal</keyword>
<accession>A0ABS1C0P6</accession>
<sequence>MKRLTSLLSALFLTSLTAFAQIQPPVSSIALPPLVYVSGTGEIKVQPDEIMLNLAVDVRGKTLEEARKQNDEKVASILNYLKKYGVDPKNVQTTFMTVQPIYNSGEYGQTNPDFYTAQKTVSVLVKKVDKFDELLSGVYKAGANRVDGIEFRTSQLQKHRDEARKLAVKAAKEKATLLTSQLGAKVGRVYALSENTGGGYPIPYRGVMINKMSEAASMDAGGPTIAGGQITVTSTVEASFVIEQ</sequence>